<keyword evidence="10" id="KW-0594">Phospholipid biosynthesis</keyword>
<proteinExistence type="predicted"/>
<evidence type="ECO:0000313" key="14">
    <source>
        <dbReference type="Proteomes" id="UP000307244"/>
    </source>
</evidence>
<dbReference type="Proteomes" id="UP000307244">
    <property type="component" value="Unassembled WGS sequence"/>
</dbReference>
<keyword evidence="2" id="KW-0444">Lipid biosynthesis</keyword>
<keyword evidence="3" id="KW-0808">Transferase</keyword>
<keyword evidence="11" id="KW-1208">Phospholipid metabolism</keyword>
<dbReference type="RefSeq" id="WP_136836979.1">
    <property type="nucleotide sequence ID" value="NZ_SWBQ01000004.1"/>
</dbReference>
<dbReference type="Gene3D" id="2.60.200.40">
    <property type="match status" value="1"/>
</dbReference>
<gene>
    <name evidence="13" type="ORF">FA047_15485</name>
</gene>
<evidence type="ECO:0000259" key="12">
    <source>
        <dbReference type="PROSITE" id="PS50146"/>
    </source>
</evidence>
<dbReference type="InterPro" id="IPR050187">
    <property type="entry name" value="Lipid_Phosphate_FormReg"/>
</dbReference>
<name>A0A4U1CF47_9SPHI</name>
<dbReference type="InterPro" id="IPR017438">
    <property type="entry name" value="ATP-NAD_kinase_N"/>
</dbReference>
<organism evidence="13 14">
    <name type="scientific">Pedobacter frigoris</name>
    <dbReference type="NCBI Taxonomy" id="2571272"/>
    <lineage>
        <taxon>Bacteria</taxon>
        <taxon>Pseudomonadati</taxon>
        <taxon>Bacteroidota</taxon>
        <taxon>Sphingobacteriia</taxon>
        <taxon>Sphingobacteriales</taxon>
        <taxon>Sphingobacteriaceae</taxon>
        <taxon>Pedobacter</taxon>
    </lineage>
</organism>
<dbReference type="AlphaFoldDB" id="A0A4U1CF47"/>
<keyword evidence="14" id="KW-1185">Reference proteome</keyword>
<evidence type="ECO:0000256" key="5">
    <source>
        <dbReference type="ARBA" id="ARBA00022741"/>
    </source>
</evidence>
<sequence>MSKSNILFIINPISGGKDKLKIPALIDAKLDRSKFNPNFSFTEYVGHASEIAEEAANKNFDVIVAVGGDGTINEVATKVMQHDKVLGIIPFGSGNGLARFLKIPLKSAEAIQVINNFNVDVIDTGRFNDKCFFNMAGMGFDAHISSVFAGNKSRGLTGYLKLGFREVLNYKPQTYHLYIDGEKYERKAVVISIANSSQYGNNAHIAPGASVKDGLLDVCVIKEFPMYKLPVLAYEMLNAKTDHSDMVEIIKGKHIRIVRSQGDAIHIDGEPFFMGEEIEVTVAPLSLNIITPS</sequence>
<accession>A0A4U1CF47</accession>
<dbReference type="GO" id="GO:0046872">
    <property type="term" value="F:metal ion binding"/>
    <property type="evidence" value="ECO:0007669"/>
    <property type="project" value="UniProtKB-KW"/>
</dbReference>
<keyword evidence="5" id="KW-0547">Nucleotide-binding</keyword>
<evidence type="ECO:0000256" key="9">
    <source>
        <dbReference type="ARBA" id="ARBA00023098"/>
    </source>
</evidence>
<evidence type="ECO:0000256" key="8">
    <source>
        <dbReference type="ARBA" id="ARBA00022842"/>
    </source>
</evidence>
<dbReference type="InterPro" id="IPR005218">
    <property type="entry name" value="Diacylglycerol/lipid_kinase"/>
</dbReference>
<comment type="caution">
    <text evidence="13">The sequence shown here is derived from an EMBL/GenBank/DDBJ whole genome shotgun (WGS) entry which is preliminary data.</text>
</comment>
<evidence type="ECO:0000256" key="3">
    <source>
        <dbReference type="ARBA" id="ARBA00022679"/>
    </source>
</evidence>
<comment type="cofactor">
    <cofactor evidence="1">
        <name>Mg(2+)</name>
        <dbReference type="ChEBI" id="CHEBI:18420"/>
    </cofactor>
</comment>
<keyword evidence="6 13" id="KW-0418">Kinase</keyword>
<keyword evidence="8" id="KW-0460">Magnesium</keyword>
<evidence type="ECO:0000256" key="6">
    <source>
        <dbReference type="ARBA" id="ARBA00022777"/>
    </source>
</evidence>
<keyword evidence="7" id="KW-0067">ATP-binding</keyword>
<dbReference type="PANTHER" id="PTHR12358:SF106">
    <property type="entry name" value="LIPID KINASE YEGS"/>
    <property type="match status" value="1"/>
</dbReference>
<dbReference type="InterPro" id="IPR045540">
    <property type="entry name" value="YegS/DAGK_C"/>
</dbReference>
<evidence type="ECO:0000256" key="11">
    <source>
        <dbReference type="ARBA" id="ARBA00023264"/>
    </source>
</evidence>
<feature type="domain" description="DAGKc" evidence="12">
    <location>
        <begin position="1"/>
        <end position="131"/>
    </location>
</feature>
<dbReference type="PROSITE" id="PS50146">
    <property type="entry name" value="DAGK"/>
    <property type="match status" value="1"/>
</dbReference>
<evidence type="ECO:0000313" key="13">
    <source>
        <dbReference type="EMBL" id="TKC05160.1"/>
    </source>
</evidence>
<dbReference type="Gene3D" id="3.40.50.10330">
    <property type="entry name" value="Probable inorganic polyphosphate/atp-NAD kinase, domain 1"/>
    <property type="match status" value="1"/>
</dbReference>
<dbReference type="OrthoDB" id="9786026at2"/>
<dbReference type="InterPro" id="IPR001206">
    <property type="entry name" value="Diacylglycerol_kinase_cat_dom"/>
</dbReference>
<dbReference type="NCBIfam" id="TIGR00147">
    <property type="entry name" value="YegS/Rv2252/BmrU family lipid kinase"/>
    <property type="match status" value="1"/>
</dbReference>
<protein>
    <submittedName>
        <fullName evidence="13">Diacylglycerol kinase family lipid kinase</fullName>
    </submittedName>
</protein>
<dbReference type="GO" id="GO:0005886">
    <property type="term" value="C:plasma membrane"/>
    <property type="evidence" value="ECO:0007669"/>
    <property type="project" value="TreeGrafter"/>
</dbReference>
<evidence type="ECO:0000256" key="7">
    <source>
        <dbReference type="ARBA" id="ARBA00022840"/>
    </source>
</evidence>
<reference evidence="13 14" key="1">
    <citation type="submission" date="2019-04" db="EMBL/GenBank/DDBJ databases">
        <title>Pedobacter sp. RP-3-15 sp. nov., isolated from Arctic soil.</title>
        <authorList>
            <person name="Dahal R.H."/>
            <person name="Kim D.-U."/>
        </authorList>
    </citation>
    <scope>NUCLEOTIDE SEQUENCE [LARGE SCALE GENOMIC DNA]</scope>
    <source>
        <strain evidence="13 14">RP-3-15</strain>
    </source>
</reference>
<keyword evidence="4" id="KW-0479">Metal-binding</keyword>
<dbReference type="EMBL" id="SWBQ01000004">
    <property type="protein sequence ID" value="TKC05160.1"/>
    <property type="molecule type" value="Genomic_DNA"/>
</dbReference>
<dbReference type="InterPro" id="IPR016064">
    <property type="entry name" value="NAD/diacylglycerol_kinase_sf"/>
</dbReference>
<dbReference type="GO" id="GO:0005524">
    <property type="term" value="F:ATP binding"/>
    <property type="evidence" value="ECO:0007669"/>
    <property type="project" value="UniProtKB-KW"/>
</dbReference>
<evidence type="ECO:0000256" key="4">
    <source>
        <dbReference type="ARBA" id="ARBA00022723"/>
    </source>
</evidence>
<dbReference type="PANTHER" id="PTHR12358">
    <property type="entry name" value="SPHINGOSINE KINASE"/>
    <property type="match status" value="1"/>
</dbReference>
<dbReference type="Pfam" id="PF00781">
    <property type="entry name" value="DAGK_cat"/>
    <property type="match status" value="1"/>
</dbReference>
<evidence type="ECO:0000256" key="2">
    <source>
        <dbReference type="ARBA" id="ARBA00022516"/>
    </source>
</evidence>
<keyword evidence="9" id="KW-0443">Lipid metabolism</keyword>
<dbReference type="SMART" id="SM00046">
    <property type="entry name" value="DAGKc"/>
    <property type="match status" value="1"/>
</dbReference>
<dbReference type="SUPFAM" id="SSF111331">
    <property type="entry name" value="NAD kinase/diacylglycerol kinase-like"/>
    <property type="match status" value="1"/>
</dbReference>
<dbReference type="GO" id="GO:0016301">
    <property type="term" value="F:kinase activity"/>
    <property type="evidence" value="ECO:0007669"/>
    <property type="project" value="UniProtKB-KW"/>
</dbReference>
<dbReference type="Pfam" id="PF19279">
    <property type="entry name" value="YegS_C"/>
    <property type="match status" value="1"/>
</dbReference>
<evidence type="ECO:0000256" key="10">
    <source>
        <dbReference type="ARBA" id="ARBA00023209"/>
    </source>
</evidence>
<dbReference type="GO" id="GO:0008654">
    <property type="term" value="P:phospholipid biosynthetic process"/>
    <property type="evidence" value="ECO:0007669"/>
    <property type="project" value="UniProtKB-KW"/>
</dbReference>
<evidence type="ECO:0000256" key="1">
    <source>
        <dbReference type="ARBA" id="ARBA00001946"/>
    </source>
</evidence>